<dbReference type="OrthoDB" id="3062192at2759"/>
<sequence>MSDSPESQLLDFGVTDRLLESLEDDISVVDPWETESSRSTLRGIGTTAGRTIMSLGTGVIRAIDYVRARRTLLRIASTQTARPSVSVPLSTDRYRDIMEFQRPGLYPQDITRGAWNLMLTELRCEQVSNVLEGLFSIPEAGHTDIQILVKQLTVCALSGWHDYPSGLHTVPLRSGAHYQTNGRSDDALMNVQFLRLLCLTVKRAHFTALREIFSPDEFFSLVGTVTSVQPPAVRANPNTNPIAYVLQCLAASWESGMDLRAQSANHALFLECAASFCSGLTSRGTAGDNEALRFLIQHHTAALTSICVVDEWIAKFFVDLGAVDLVGEYVRAARKAHRSLVQPYTQLMGALTWHDHSHLAFQALDADSRPGHFGFEIMSWGGDVVRSHYGEG</sequence>
<comment type="caution">
    <text evidence="1">The sequence shown here is derived from an EMBL/GenBank/DDBJ whole genome shotgun (WGS) entry which is preliminary data.</text>
</comment>
<dbReference type="EMBL" id="RWJN01000130">
    <property type="protein sequence ID" value="TCD66557.1"/>
    <property type="molecule type" value="Genomic_DNA"/>
</dbReference>
<keyword evidence="2" id="KW-1185">Reference proteome</keyword>
<accession>A0A4V2MWJ8</accession>
<name>A0A4V2MWJ8_9APHY</name>
<protein>
    <submittedName>
        <fullName evidence="1">Uncharacterized protein</fullName>
    </submittedName>
</protein>
<evidence type="ECO:0000313" key="2">
    <source>
        <dbReference type="Proteomes" id="UP000292702"/>
    </source>
</evidence>
<proteinExistence type="predicted"/>
<dbReference type="Proteomes" id="UP000292702">
    <property type="component" value="Unassembled WGS sequence"/>
</dbReference>
<reference evidence="1 2" key="1">
    <citation type="submission" date="2018-11" db="EMBL/GenBank/DDBJ databases">
        <title>Genome assembly of Steccherinum ochraceum LE-BIN_3174, the white-rot fungus of the Steccherinaceae family (The Residual Polyporoid clade, Polyporales, Basidiomycota).</title>
        <authorList>
            <person name="Fedorova T.V."/>
            <person name="Glazunova O.A."/>
            <person name="Landesman E.O."/>
            <person name="Moiseenko K.V."/>
            <person name="Psurtseva N.V."/>
            <person name="Savinova O.S."/>
            <person name="Shakhova N.V."/>
            <person name="Tyazhelova T.V."/>
            <person name="Vasina D.V."/>
        </authorList>
    </citation>
    <scope>NUCLEOTIDE SEQUENCE [LARGE SCALE GENOMIC DNA]</scope>
    <source>
        <strain evidence="1 2">LE-BIN_3174</strain>
    </source>
</reference>
<organism evidence="1 2">
    <name type="scientific">Steccherinum ochraceum</name>
    <dbReference type="NCBI Taxonomy" id="92696"/>
    <lineage>
        <taxon>Eukaryota</taxon>
        <taxon>Fungi</taxon>
        <taxon>Dikarya</taxon>
        <taxon>Basidiomycota</taxon>
        <taxon>Agaricomycotina</taxon>
        <taxon>Agaricomycetes</taxon>
        <taxon>Polyporales</taxon>
        <taxon>Steccherinaceae</taxon>
        <taxon>Steccherinum</taxon>
    </lineage>
</organism>
<dbReference type="AlphaFoldDB" id="A0A4V2MWJ8"/>
<gene>
    <name evidence="1" type="ORF">EIP91_001225</name>
</gene>
<evidence type="ECO:0000313" key="1">
    <source>
        <dbReference type="EMBL" id="TCD66557.1"/>
    </source>
</evidence>